<dbReference type="InterPro" id="IPR000631">
    <property type="entry name" value="CARKD"/>
</dbReference>
<dbReference type="PROSITE" id="PS51383">
    <property type="entry name" value="YJEF_C_3"/>
    <property type="match status" value="1"/>
</dbReference>
<evidence type="ECO:0000256" key="3">
    <source>
        <dbReference type="ARBA" id="ARBA00006001"/>
    </source>
</evidence>
<dbReference type="GO" id="GO:0046496">
    <property type="term" value="P:nicotinamide nucleotide metabolic process"/>
    <property type="evidence" value="ECO:0007669"/>
    <property type="project" value="UniProtKB-UniRule"/>
</dbReference>
<evidence type="ECO:0000256" key="14">
    <source>
        <dbReference type="ARBA" id="ARBA00025153"/>
    </source>
</evidence>
<feature type="binding site" evidence="17">
    <location>
        <position position="424"/>
    </location>
    <ligand>
        <name>(6S)-NADPHX</name>
        <dbReference type="ChEBI" id="CHEBI:64076"/>
    </ligand>
</feature>
<evidence type="ECO:0000256" key="13">
    <source>
        <dbReference type="ARBA" id="ARBA00023268"/>
    </source>
</evidence>
<evidence type="ECO:0000256" key="7">
    <source>
        <dbReference type="ARBA" id="ARBA00022840"/>
    </source>
</evidence>
<dbReference type="NCBIfam" id="TIGR00196">
    <property type="entry name" value="yjeF_cterm"/>
    <property type="match status" value="1"/>
</dbReference>
<gene>
    <name evidence="17" type="primary">nnrD</name>
    <name evidence="18" type="synonym">nnrE</name>
    <name evidence="22" type="ordered locus">Huta_0826</name>
</gene>
<dbReference type="Pfam" id="PF01256">
    <property type="entry name" value="Carb_kinase"/>
    <property type="match status" value="1"/>
</dbReference>
<dbReference type="EC" id="4.2.1.136" evidence="19"/>
<dbReference type="SUPFAM" id="SSF53613">
    <property type="entry name" value="Ribokinase-like"/>
    <property type="match status" value="1"/>
</dbReference>
<evidence type="ECO:0000256" key="17">
    <source>
        <dbReference type="HAMAP-Rule" id="MF_01965"/>
    </source>
</evidence>
<feature type="binding site" evidence="17">
    <location>
        <position position="245"/>
    </location>
    <ligand>
        <name>(6S)-NADPHX</name>
        <dbReference type="ChEBI" id="CHEBI:64076"/>
    </ligand>
</feature>
<comment type="function">
    <text evidence="18">Catalyzes the epimerization of the S- and R-forms of NAD(P)HX, a damaged form of NAD(P)H that is a result of enzymatic or heat-dependent hydration. This is a prerequisite for the S-specific NAD(P)H-hydrate dehydratase to allow the repair of both epimers of NAD(P)HX.</text>
</comment>
<feature type="binding site" evidence="18">
    <location>
        <begin position="129"/>
        <end position="135"/>
    </location>
    <ligand>
        <name>(6S)-NADPHX</name>
        <dbReference type="ChEBI" id="CHEBI:64076"/>
    </ligand>
</feature>
<dbReference type="InterPro" id="IPR004443">
    <property type="entry name" value="YjeF_N_dom"/>
</dbReference>
<dbReference type="GO" id="GO:0052855">
    <property type="term" value="F:ADP-dependent NAD(P)H-hydrate dehydratase activity"/>
    <property type="evidence" value="ECO:0007669"/>
    <property type="project" value="UniProtKB-UniRule"/>
</dbReference>
<protein>
    <recommendedName>
        <fullName evidence="19">Bifunctional NAD(P)H-hydrate repair enzyme</fullName>
    </recommendedName>
    <alternativeName>
        <fullName evidence="19">Nicotinamide nucleotide repair protein</fullName>
    </alternativeName>
    <domain>
        <recommendedName>
            <fullName evidence="19">ADP-dependent (S)-NAD(P)H-hydrate dehydratase</fullName>
            <ecNumber evidence="19">4.2.1.136</ecNumber>
        </recommendedName>
        <alternativeName>
            <fullName evidence="19">ADP-dependent NAD(P)HX dehydratase</fullName>
        </alternativeName>
    </domain>
    <domain>
        <recommendedName>
            <fullName evidence="19">NAD(P)H-hydrate epimerase</fullName>
            <ecNumber evidence="19">5.1.99.6</ecNumber>
        </recommendedName>
    </domain>
</protein>
<keyword evidence="22" id="KW-0808">Transferase</keyword>
<dbReference type="PIRSF" id="PIRSF017184">
    <property type="entry name" value="Nnr"/>
    <property type="match status" value="1"/>
</dbReference>
<evidence type="ECO:0000259" key="21">
    <source>
        <dbReference type="PROSITE" id="PS51385"/>
    </source>
</evidence>
<feature type="binding site" evidence="18">
    <location>
        <position position="60"/>
    </location>
    <ligand>
        <name>K(+)</name>
        <dbReference type="ChEBI" id="CHEBI:29103"/>
    </ligand>
</feature>
<sequence>MTFGSELTGREIAIVDANAAALGVTRKQLMESAGNAAAGVIRDVADADDRIEIVAGRGNNGGDALVAARFLGAYDCRVTLLGDPDDIGTDIARENWDALERSTVETRTIGDSTAFDLSDPDVIVDAMLGTGISGALREPVATAAGAINEADATVVSLDVPSGLDASTAALADGAVRPDRVVTFHKPKPGLSELGVPVDVADIGVPPGAEYFVERGDLLRLSRPADSHKGDFGEVLVIGGGPYTGAPALAAQSALRSGADLVRVAVPAAIADEVQGYSEDLIVRPFDGTQLTEPAVDPLLDLAADHDSVVLGPGLGAGEATLSAVEAFLADFEGTAVVDADALRVVPDVETEATLICTPHRGEFERMGGQDAADWETRAENVAELAAELGMTLLVKGPADIISDGKSTRVSRTGNPGMTVGGTGDVLAGVTGALAATLDPHPAASLGAYVTGRAGDLVVEERGYGLVASDLLDRVPTAMWDEQP</sequence>
<dbReference type="PANTHER" id="PTHR12592">
    <property type="entry name" value="ATP-DEPENDENT (S)-NAD(P)H-HYDRATE DEHYDRATASE FAMILY MEMBER"/>
    <property type="match status" value="1"/>
</dbReference>
<comment type="subunit">
    <text evidence="17">Homotetramer.</text>
</comment>
<dbReference type="InterPro" id="IPR030677">
    <property type="entry name" value="Nnr"/>
</dbReference>
<dbReference type="GeneID" id="8383099"/>
<dbReference type="EMBL" id="CP001687">
    <property type="protein sequence ID" value="ACV11011.1"/>
    <property type="molecule type" value="Genomic_DNA"/>
</dbReference>
<evidence type="ECO:0000256" key="12">
    <source>
        <dbReference type="ARBA" id="ARBA00023239"/>
    </source>
</evidence>
<dbReference type="KEGG" id="hut:Huta_0826"/>
<dbReference type="NCBIfam" id="TIGR00197">
    <property type="entry name" value="yjeF_nterm"/>
    <property type="match status" value="1"/>
</dbReference>
<comment type="function">
    <text evidence="14 19">Bifunctional enzyme that catalyzes the epimerization of the S- and R-forms of NAD(P)HX and the dehydration of the S-form of NAD(P)HX at the expense of ADP, which is converted to AMP. This allows the repair of both epimers of NAD(P)HX, a damaged form of NAD(P)H that is a result of enzymatic or heat-dependent hydration.</text>
</comment>
<evidence type="ECO:0000259" key="20">
    <source>
        <dbReference type="PROSITE" id="PS51383"/>
    </source>
</evidence>
<evidence type="ECO:0000256" key="6">
    <source>
        <dbReference type="ARBA" id="ARBA00022741"/>
    </source>
</evidence>
<evidence type="ECO:0000313" key="22">
    <source>
        <dbReference type="EMBL" id="ACV11011.1"/>
    </source>
</evidence>
<comment type="cofactor">
    <cofactor evidence="18 19">
        <name>K(+)</name>
        <dbReference type="ChEBI" id="CHEBI:29103"/>
    </cofactor>
    <text evidence="18 19">Binds 1 potassium ion per subunit.</text>
</comment>
<comment type="similarity">
    <text evidence="18">Belongs to the NnrE/AIBP family.</text>
</comment>
<feature type="binding site" evidence="18">
    <location>
        <position position="125"/>
    </location>
    <ligand>
        <name>K(+)</name>
        <dbReference type="ChEBI" id="CHEBI:29103"/>
    </ligand>
</feature>
<evidence type="ECO:0000256" key="10">
    <source>
        <dbReference type="ARBA" id="ARBA00023027"/>
    </source>
</evidence>
<proteinExistence type="inferred from homology"/>
<keyword evidence="6 17" id="KW-0547">Nucleotide-binding</keyword>
<dbReference type="RefSeq" id="WP_015788588.1">
    <property type="nucleotide sequence ID" value="NC_013158.1"/>
</dbReference>
<evidence type="ECO:0000256" key="19">
    <source>
        <dbReference type="PIRNR" id="PIRNR017184"/>
    </source>
</evidence>
<dbReference type="HAMAP" id="MF_01966">
    <property type="entry name" value="NADHX_epimerase"/>
    <property type="match status" value="1"/>
</dbReference>
<dbReference type="GO" id="GO:0052856">
    <property type="term" value="F:NAD(P)HX epimerase activity"/>
    <property type="evidence" value="ECO:0007669"/>
    <property type="project" value="UniProtKB-UniRule"/>
</dbReference>
<evidence type="ECO:0000313" key="23">
    <source>
        <dbReference type="Proteomes" id="UP000002071"/>
    </source>
</evidence>
<keyword evidence="13" id="KW-0511">Multifunctional enzyme</keyword>
<feature type="binding site" evidence="17">
    <location>
        <position position="423"/>
    </location>
    <ligand>
        <name>AMP</name>
        <dbReference type="ChEBI" id="CHEBI:456215"/>
    </ligand>
</feature>
<keyword evidence="11 18" id="KW-0413">Isomerase</keyword>
<comment type="cofactor">
    <cofactor evidence="17">
        <name>Mg(2+)</name>
        <dbReference type="ChEBI" id="CHEBI:18420"/>
    </cofactor>
</comment>
<evidence type="ECO:0000256" key="15">
    <source>
        <dbReference type="ARBA" id="ARBA00048238"/>
    </source>
</evidence>
<keyword evidence="23" id="KW-1185">Reference proteome</keyword>
<dbReference type="HAMAP" id="MF_01965">
    <property type="entry name" value="NADHX_dehydratase"/>
    <property type="match status" value="1"/>
</dbReference>
<reference evidence="22 23" key="1">
    <citation type="journal article" date="2009" name="Stand. Genomic Sci.">
        <title>Complete genome sequence of Halorhabdus utahensis type strain (AX-2).</title>
        <authorList>
            <person name="Anderson I."/>
            <person name="Tindall B.J."/>
            <person name="Pomrenke H."/>
            <person name="Goker M."/>
            <person name="Lapidus A."/>
            <person name="Nolan M."/>
            <person name="Copeland A."/>
            <person name="Glavina Del Rio T."/>
            <person name="Chen F."/>
            <person name="Tice H."/>
            <person name="Cheng J.F."/>
            <person name="Lucas S."/>
            <person name="Chertkov O."/>
            <person name="Bruce D."/>
            <person name="Brettin T."/>
            <person name="Detter J.C."/>
            <person name="Han C."/>
            <person name="Goodwin L."/>
            <person name="Land M."/>
            <person name="Hauser L."/>
            <person name="Chang Y.J."/>
            <person name="Jeffries C.D."/>
            <person name="Pitluck S."/>
            <person name="Pati A."/>
            <person name="Mavromatis K."/>
            <person name="Ivanova N."/>
            <person name="Ovchinnikova G."/>
            <person name="Chen A."/>
            <person name="Palaniappan K."/>
            <person name="Chain P."/>
            <person name="Rohde M."/>
            <person name="Bristow J."/>
            <person name="Eisen J.A."/>
            <person name="Markowitz V."/>
            <person name="Hugenholtz P."/>
            <person name="Kyrpides N.C."/>
            <person name="Klenk H.P."/>
        </authorList>
    </citation>
    <scope>NUCLEOTIDE SEQUENCE [LARGE SCALE GENOMIC DNA]</scope>
    <source>
        <strain evidence="23">DSM 12940 / JCM 11049 / AX-2</strain>
    </source>
</reference>
<evidence type="ECO:0000256" key="8">
    <source>
        <dbReference type="ARBA" id="ARBA00022857"/>
    </source>
</evidence>
<dbReference type="EC" id="5.1.99.6" evidence="19"/>
<evidence type="ECO:0000256" key="4">
    <source>
        <dbReference type="ARBA" id="ARBA00009524"/>
    </source>
</evidence>
<dbReference type="GO" id="GO:0016301">
    <property type="term" value="F:kinase activity"/>
    <property type="evidence" value="ECO:0007669"/>
    <property type="project" value="UniProtKB-KW"/>
</dbReference>
<accession>C7NUB4</accession>
<dbReference type="InterPro" id="IPR029056">
    <property type="entry name" value="Ribokinase-like"/>
</dbReference>
<keyword evidence="5 18" id="KW-0479">Metal-binding</keyword>
<dbReference type="GO" id="GO:0046872">
    <property type="term" value="F:metal ion binding"/>
    <property type="evidence" value="ECO:0007669"/>
    <property type="project" value="UniProtKB-UniRule"/>
</dbReference>
<evidence type="ECO:0000256" key="5">
    <source>
        <dbReference type="ARBA" id="ARBA00022723"/>
    </source>
</evidence>
<evidence type="ECO:0000256" key="2">
    <source>
        <dbReference type="ARBA" id="ARBA00000909"/>
    </source>
</evidence>
<feature type="binding site" evidence="17">
    <location>
        <position position="359"/>
    </location>
    <ligand>
        <name>(6S)-NADPHX</name>
        <dbReference type="ChEBI" id="CHEBI:64076"/>
    </ligand>
</feature>
<comment type="catalytic activity">
    <reaction evidence="2 18 19">
        <text>(6R)-NADPHX = (6S)-NADPHX</text>
        <dbReference type="Rhea" id="RHEA:32227"/>
        <dbReference type="ChEBI" id="CHEBI:64076"/>
        <dbReference type="ChEBI" id="CHEBI:64077"/>
        <dbReference type="EC" id="5.1.99.6"/>
    </reaction>
</comment>
<evidence type="ECO:0000256" key="9">
    <source>
        <dbReference type="ARBA" id="ARBA00022958"/>
    </source>
</evidence>
<comment type="function">
    <text evidence="17">Catalyzes the dehydration of the S-form of NAD(P)HX at the expense of ADP, which is converted to AMP. Together with NAD(P)HX epimerase, which catalyzes the epimerization of the S- and R-forms, the enzyme allows the repair of both epimers of NAD(P)HX, a damaged form of NAD(P)H that is a result of enzymatic or heat-dependent hydration.</text>
</comment>
<organism evidence="22 23">
    <name type="scientific">Halorhabdus utahensis (strain DSM 12940 / JCM 11049 / AX-2)</name>
    <dbReference type="NCBI Taxonomy" id="519442"/>
    <lineage>
        <taxon>Archaea</taxon>
        <taxon>Methanobacteriati</taxon>
        <taxon>Methanobacteriota</taxon>
        <taxon>Stenosarchaea group</taxon>
        <taxon>Halobacteria</taxon>
        <taxon>Halobacteriales</taxon>
        <taxon>Haloarculaceae</taxon>
        <taxon>Halorhabdus</taxon>
    </lineage>
</organism>
<comment type="catalytic activity">
    <reaction evidence="1 18 19">
        <text>(6R)-NADHX = (6S)-NADHX</text>
        <dbReference type="Rhea" id="RHEA:32215"/>
        <dbReference type="ChEBI" id="CHEBI:64074"/>
        <dbReference type="ChEBI" id="CHEBI:64075"/>
        <dbReference type="EC" id="5.1.99.6"/>
    </reaction>
</comment>
<comment type="catalytic activity">
    <reaction evidence="15 17 19">
        <text>(6S)-NADHX + ADP = AMP + phosphate + NADH + H(+)</text>
        <dbReference type="Rhea" id="RHEA:32223"/>
        <dbReference type="ChEBI" id="CHEBI:15378"/>
        <dbReference type="ChEBI" id="CHEBI:43474"/>
        <dbReference type="ChEBI" id="CHEBI:57945"/>
        <dbReference type="ChEBI" id="CHEBI:64074"/>
        <dbReference type="ChEBI" id="CHEBI:456215"/>
        <dbReference type="ChEBI" id="CHEBI:456216"/>
        <dbReference type="EC" id="4.2.1.136"/>
    </reaction>
</comment>
<keyword evidence="12 17" id="KW-0456">Lyase</keyword>
<feature type="domain" description="YjeF C-terminal" evidence="20">
    <location>
        <begin position="211"/>
        <end position="481"/>
    </location>
</feature>
<evidence type="ECO:0000256" key="18">
    <source>
        <dbReference type="HAMAP-Rule" id="MF_01966"/>
    </source>
</evidence>
<dbReference type="Proteomes" id="UP000002071">
    <property type="component" value="Chromosome"/>
</dbReference>
<name>C7NUB4_HALUD</name>
<comment type="similarity">
    <text evidence="3 19">In the N-terminal section; belongs to the NnrE/AIBP family.</text>
</comment>
<dbReference type="STRING" id="519442.Huta_0826"/>
<dbReference type="OrthoDB" id="15148at2157"/>
<dbReference type="CDD" id="cd01171">
    <property type="entry name" value="YXKO-related"/>
    <property type="match status" value="1"/>
</dbReference>
<dbReference type="PROSITE" id="PS51385">
    <property type="entry name" value="YJEF_N"/>
    <property type="match status" value="1"/>
</dbReference>
<dbReference type="GO" id="GO:0110051">
    <property type="term" value="P:metabolite repair"/>
    <property type="evidence" value="ECO:0007669"/>
    <property type="project" value="TreeGrafter"/>
</dbReference>
<comment type="similarity">
    <text evidence="4 19">In the C-terminal section; belongs to the NnrD/CARKD family.</text>
</comment>
<feature type="binding site" evidence="18">
    <location>
        <position position="158"/>
    </location>
    <ligand>
        <name>(6S)-NADPHX</name>
        <dbReference type="ChEBI" id="CHEBI:64076"/>
    </ligand>
</feature>
<evidence type="ECO:0000256" key="1">
    <source>
        <dbReference type="ARBA" id="ARBA00000013"/>
    </source>
</evidence>
<evidence type="ECO:0000256" key="16">
    <source>
        <dbReference type="ARBA" id="ARBA00049209"/>
    </source>
</evidence>
<keyword evidence="8 17" id="KW-0521">NADP</keyword>
<keyword evidence="9 18" id="KW-0630">Potassium</keyword>
<keyword evidence="22" id="KW-0418">Kinase</keyword>
<evidence type="ECO:0000256" key="11">
    <source>
        <dbReference type="ARBA" id="ARBA00023235"/>
    </source>
</evidence>
<feature type="binding site" evidence="18">
    <location>
        <begin position="59"/>
        <end position="63"/>
    </location>
    <ligand>
        <name>(6S)-NADPHX</name>
        <dbReference type="ChEBI" id="CHEBI:64076"/>
    </ligand>
</feature>
<feature type="binding site" evidence="17">
    <location>
        <position position="313"/>
    </location>
    <ligand>
        <name>(6S)-NADPHX</name>
        <dbReference type="ChEBI" id="CHEBI:64076"/>
    </ligand>
</feature>
<feature type="binding site" evidence="18">
    <location>
        <position position="161"/>
    </location>
    <ligand>
        <name>K(+)</name>
        <dbReference type="ChEBI" id="CHEBI:29103"/>
    </ligand>
</feature>
<comment type="catalytic activity">
    <reaction evidence="16 17 19">
        <text>(6S)-NADPHX + ADP = AMP + phosphate + NADPH + H(+)</text>
        <dbReference type="Rhea" id="RHEA:32235"/>
        <dbReference type="ChEBI" id="CHEBI:15378"/>
        <dbReference type="ChEBI" id="CHEBI:43474"/>
        <dbReference type="ChEBI" id="CHEBI:57783"/>
        <dbReference type="ChEBI" id="CHEBI:64076"/>
        <dbReference type="ChEBI" id="CHEBI:456215"/>
        <dbReference type="ChEBI" id="CHEBI:456216"/>
        <dbReference type="EC" id="4.2.1.136"/>
    </reaction>
</comment>
<dbReference type="Gene3D" id="3.40.50.10260">
    <property type="entry name" value="YjeF N-terminal domain"/>
    <property type="match status" value="1"/>
</dbReference>
<dbReference type="SUPFAM" id="SSF64153">
    <property type="entry name" value="YjeF N-terminal domain-like"/>
    <property type="match status" value="1"/>
</dbReference>
<dbReference type="Pfam" id="PF03853">
    <property type="entry name" value="YjeF_N"/>
    <property type="match status" value="1"/>
</dbReference>
<comment type="caution">
    <text evidence="17">Lacks conserved residue(s) required for the propagation of feature annotation.</text>
</comment>
<dbReference type="PANTHER" id="PTHR12592:SF0">
    <property type="entry name" value="ATP-DEPENDENT (S)-NAD(P)H-HYDRATE DEHYDRATASE"/>
    <property type="match status" value="1"/>
</dbReference>
<feature type="domain" description="YjeF N-terminal" evidence="21">
    <location>
        <begin position="12"/>
        <end position="210"/>
    </location>
</feature>
<keyword evidence="10 17" id="KW-0520">NAD</keyword>
<dbReference type="InterPro" id="IPR036652">
    <property type="entry name" value="YjeF_N_dom_sf"/>
</dbReference>
<comment type="similarity">
    <text evidence="17">Belongs to the NnrD/CARKD family.</text>
</comment>
<dbReference type="AlphaFoldDB" id="C7NUB4"/>
<dbReference type="Gene3D" id="3.40.1190.20">
    <property type="match status" value="1"/>
</dbReference>
<dbReference type="GO" id="GO:0005524">
    <property type="term" value="F:ATP binding"/>
    <property type="evidence" value="ECO:0007669"/>
    <property type="project" value="UniProtKB-UniRule"/>
</dbReference>
<dbReference type="eggNOG" id="arCOG00018">
    <property type="taxonomic scope" value="Archaea"/>
</dbReference>
<keyword evidence="7 17" id="KW-0067">ATP-binding</keyword>
<dbReference type="HOGENOM" id="CLU_024853_4_1_2"/>